<dbReference type="InterPro" id="IPR020575">
    <property type="entry name" value="Hsp90_N"/>
</dbReference>
<comment type="caution">
    <text evidence="8">The sequence shown here is derived from an EMBL/GenBank/DDBJ whole genome shotgun (WGS) entry which is preliminary data.</text>
</comment>
<proteinExistence type="inferred from homology"/>
<dbReference type="Pfam" id="PF13589">
    <property type="entry name" value="HATPase_c_3"/>
    <property type="match status" value="1"/>
</dbReference>
<accession>A0A9D1J7G2</accession>
<dbReference type="InterPro" id="IPR001404">
    <property type="entry name" value="Hsp90_fam"/>
</dbReference>
<feature type="binding site" evidence="6">
    <location>
        <position position="29"/>
    </location>
    <ligand>
        <name>ATP</name>
        <dbReference type="ChEBI" id="CHEBI:30616"/>
    </ligand>
</feature>
<evidence type="ECO:0000256" key="4">
    <source>
        <dbReference type="ARBA" id="ARBA00023186"/>
    </source>
</evidence>
<dbReference type="PROSITE" id="PS00298">
    <property type="entry name" value="HSP90"/>
    <property type="match status" value="1"/>
</dbReference>
<evidence type="ECO:0000256" key="3">
    <source>
        <dbReference type="ARBA" id="ARBA00022840"/>
    </source>
</evidence>
<reference evidence="8" key="1">
    <citation type="submission" date="2020-10" db="EMBL/GenBank/DDBJ databases">
        <authorList>
            <person name="Gilroy R."/>
        </authorList>
    </citation>
    <scope>NUCLEOTIDE SEQUENCE</scope>
    <source>
        <strain evidence="8">CHK121-14286</strain>
    </source>
</reference>
<dbReference type="InterPro" id="IPR036890">
    <property type="entry name" value="HATPase_C_sf"/>
</dbReference>
<dbReference type="GO" id="GO:0051082">
    <property type="term" value="F:unfolded protein binding"/>
    <property type="evidence" value="ECO:0007669"/>
    <property type="project" value="UniProtKB-UniRule"/>
</dbReference>
<dbReference type="FunFam" id="3.30.565.10:FF:000005">
    <property type="entry name" value="Heat shock protein 90"/>
    <property type="match status" value="1"/>
</dbReference>
<dbReference type="Gene3D" id="3.30.565.10">
    <property type="entry name" value="Histidine kinase-like ATPase, C-terminal domain"/>
    <property type="match status" value="1"/>
</dbReference>
<keyword evidence="5" id="KW-0963">Cytoplasm</keyword>
<feature type="binding site" evidence="6">
    <location>
        <position position="93"/>
    </location>
    <ligand>
        <name>ATP</name>
        <dbReference type="ChEBI" id="CHEBI:30616"/>
    </ligand>
</feature>
<evidence type="ECO:0000256" key="2">
    <source>
        <dbReference type="ARBA" id="ARBA00022741"/>
    </source>
</evidence>
<evidence type="ECO:0000259" key="7">
    <source>
        <dbReference type="SMART" id="SM00387"/>
    </source>
</evidence>
<feature type="binding site" evidence="6">
    <location>
        <position position="329"/>
    </location>
    <ligand>
        <name>ATP</name>
        <dbReference type="ChEBI" id="CHEBI:30616"/>
    </ligand>
</feature>
<feature type="binding site" evidence="6">
    <location>
        <position position="79"/>
    </location>
    <ligand>
        <name>ATP</name>
        <dbReference type="ChEBI" id="CHEBI:30616"/>
    </ligand>
</feature>
<dbReference type="InterPro" id="IPR019805">
    <property type="entry name" value="Heat_shock_protein_90_CS"/>
</dbReference>
<keyword evidence="4 5" id="KW-0143">Chaperone</keyword>
<feature type="region of interest" description="A; substrate-binding" evidence="5">
    <location>
        <begin position="1"/>
        <end position="329"/>
    </location>
</feature>
<feature type="binding site" evidence="6">
    <location>
        <begin position="94"/>
        <end position="95"/>
    </location>
    <ligand>
        <name>ATP</name>
        <dbReference type="ChEBI" id="CHEBI:30616"/>
    </ligand>
</feature>
<feature type="binding site" evidence="6">
    <location>
        <position position="33"/>
    </location>
    <ligand>
        <name>ATP</name>
        <dbReference type="ChEBI" id="CHEBI:30616"/>
    </ligand>
</feature>
<name>A0A9D1J7G2_9BACT</name>
<dbReference type="GO" id="GO:0005737">
    <property type="term" value="C:cytoplasm"/>
    <property type="evidence" value="ECO:0007669"/>
    <property type="project" value="UniProtKB-SubCell"/>
</dbReference>
<feature type="binding site" evidence="6">
    <location>
        <position position="74"/>
    </location>
    <ligand>
        <name>ATP</name>
        <dbReference type="ChEBI" id="CHEBI:30616"/>
    </ligand>
</feature>
<gene>
    <name evidence="5 8" type="primary">htpG</name>
    <name evidence="8" type="ORF">IAC95_01760</name>
</gene>
<evidence type="ECO:0000256" key="5">
    <source>
        <dbReference type="HAMAP-Rule" id="MF_00505"/>
    </source>
</evidence>
<feature type="binding site" evidence="6">
    <location>
        <begin position="114"/>
        <end position="119"/>
    </location>
    <ligand>
        <name>ATP</name>
        <dbReference type="ChEBI" id="CHEBI:30616"/>
    </ligand>
</feature>
<evidence type="ECO:0000256" key="1">
    <source>
        <dbReference type="ARBA" id="ARBA00008239"/>
    </source>
</evidence>
<protein>
    <recommendedName>
        <fullName evidence="5">Chaperone protein HtpG</fullName>
    </recommendedName>
    <alternativeName>
        <fullName evidence="5">Heat shock protein HtpG</fullName>
    </alternativeName>
    <alternativeName>
        <fullName evidence="5">High temperature protein G</fullName>
    </alternativeName>
</protein>
<dbReference type="GO" id="GO:0005524">
    <property type="term" value="F:ATP binding"/>
    <property type="evidence" value="ECO:0007669"/>
    <property type="project" value="UniProtKB-UniRule"/>
</dbReference>
<sequence length="603" mass="67535">MKKFKTESQKVLDIMINSIYTNKDIFLRELVSNASDALDKLAYQSLTDGSGLDRSSLEVQISADKSARTLTIKDNGVGMSADELENNLGTIAKSGSEAFKKSVQNASDVEIIGQFGVGFYSAFMVADKVQVLSQKQDGEAHLWTSCGAEGYEIAPAENCGRGTTVTLTLKADTDEENYSKYLEEYTLRSLIKKYSDYIRYPIKLQVEKEEDGKKSVEWETVNSMTPLWKQPKKDITEEQYDSFYMENFYDYEKPLKVIHTSAEGVVDYKALLFVPSHAPYNYYNKSYEKGLKLYTNGVLITDKCADIIPDCYSFVKGLVDSELTLNISRETIQQNRQLKLIASNLEKKITAELASMLQEDREKYEKFFQQFGLQLKFGVYDNWGAKKEQLKDLLLFHSVKENKLVTLKEYVDGMAEGQTAIYYAAGATVDAVKNLPQVENVTAKGYDVLCLTDDVDEFALKVMEKYNDKPFKSVADETVELQDENADLSAFVKNVLGDAVAKVKCCSLGANHPVCLSSEGELSIEMEKVLNSMPNGGKVSANKVLEINTNHPVYDKLKQLLESDKDKLTDASKVLYQQARIIEGLPVDNATELAQLVAKFIAA</sequence>
<comment type="similarity">
    <text evidence="1 5">Belongs to the heat shock protein 90 family.</text>
</comment>
<dbReference type="GO" id="GO:0016887">
    <property type="term" value="F:ATP hydrolysis activity"/>
    <property type="evidence" value="ECO:0007669"/>
    <property type="project" value="InterPro"/>
</dbReference>
<feature type="binding site" evidence="6">
    <location>
        <position position="87"/>
    </location>
    <ligand>
        <name>ATP</name>
        <dbReference type="ChEBI" id="CHEBI:30616"/>
    </ligand>
</feature>
<evidence type="ECO:0000256" key="6">
    <source>
        <dbReference type="PIRSR" id="PIRSR002583-1"/>
    </source>
</evidence>
<dbReference type="AlphaFoldDB" id="A0A9D1J7G2"/>
<reference evidence="8" key="2">
    <citation type="journal article" date="2021" name="PeerJ">
        <title>Extensive microbial diversity within the chicken gut microbiome revealed by metagenomics and culture.</title>
        <authorList>
            <person name="Gilroy R."/>
            <person name="Ravi A."/>
            <person name="Getino M."/>
            <person name="Pursley I."/>
            <person name="Horton D.L."/>
            <person name="Alikhan N.F."/>
            <person name="Baker D."/>
            <person name="Gharbi K."/>
            <person name="Hall N."/>
            <person name="Watson M."/>
            <person name="Adriaenssens E.M."/>
            <person name="Foster-Nyarko E."/>
            <person name="Jarju S."/>
            <person name="Secka A."/>
            <person name="Antonio M."/>
            <person name="Oren A."/>
            <person name="Chaudhuri R.R."/>
            <person name="La Ragione R."/>
            <person name="Hildebrand F."/>
            <person name="Pallen M.J."/>
        </authorList>
    </citation>
    <scope>NUCLEOTIDE SEQUENCE</scope>
    <source>
        <strain evidence="8">CHK121-14286</strain>
    </source>
</reference>
<dbReference type="SMART" id="SM00387">
    <property type="entry name" value="HATPase_c"/>
    <property type="match status" value="1"/>
</dbReference>
<dbReference type="CDD" id="cd16927">
    <property type="entry name" value="HATPase_Hsp90-like"/>
    <property type="match status" value="1"/>
</dbReference>
<evidence type="ECO:0000313" key="8">
    <source>
        <dbReference type="EMBL" id="HIR65599.1"/>
    </source>
</evidence>
<comment type="caution">
    <text evidence="5">Lacks conserved residue(s) required for the propagation of feature annotation.</text>
</comment>
<dbReference type="PIRSF" id="PIRSF002583">
    <property type="entry name" value="Hsp90"/>
    <property type="match status" value="1"/>
</dbReference>
<keyword evidence="2 5" id="KW-0547">Nucleotide-binding</keyword>
<feature type="binding site" evidence="6">
    <location>
        <position position="163"/>
    </location>
    <ligand>
        <name>ATP</name>
        <dbReference type="ChEBI" id="CHEBI:30616"/>
    </ligand>
</feature>
<dbReference type="HAMAP" id="MF_00505">
    <property type="entry name" value="HSP90"/>
    <property type="match status" value="1"/>
</dbReference>
<dbReference type="SUPFAM" id="SSF55874">
    <property type="entry name" value="ATPase domain of HSP90 chaperone/DNA topoisomerase II/histidine kinase"/>
    <property type="match status" value="1"/>
</dbReference>
<dbReference type="PRINTS" id="PR00775">
    <property type="entry name" value="HEATSHOCK90"/>
</dbReference>
<dbReference type="Pfam" id="PF00183">
    <property type="entry name" value="HSP90"/>
    <property type="match status" value="1"/>
</dbReference>
<feature type="region of interest" description="C" evidence="5">
    <location>
        <begin position="529"/>
        <end position="603"/>
    </location>
</feature>
<dbReference type="Gene3D" id="1.20.120.790">
    <property type="entry name" value="Heat shock protein 90, C-terminal domain"/>
    <property type="match status" value="1"/>
</dbReference>
<feature type="domain" description="Histidine kinase/HSP90-like ATPase" evidence="7">
    <location>
        <begin position="22"/>
        <end position="173"/>
    </location>
</feature>
<keyword evidence="5" id="KW-0346">Stress response</keyword>
<comment type="function">
    <text evidence="5">Molecular chaperone. Has ATPase activity.</text>
</comment>
<dbReference type="EMBL" id="DVHL01000016">
    <property type="protein sequence ID" value="HIR65599.1"/>
    <property type="molecule type" value="Genomic_DNA"/>
</dbReference>
<dbReference type="GO" id="GO:0140662">
    <property type="term" value="F:ATP-dependent protein folding chaperone"/>
    <property type="evidence" value="ECO:0007669"/>
    <property type="project" value="InterPro"/>
</dbReference>
<dbReference type="SUPFAM" id="SSF110942">
    <property type="entry name" value="HSP90 C-terminal domain"/>
    <property type="match status" value="1"/>
</dbReference>
<dbReference type="Proteomes" id="UP000824200">
    <property type="component" value="Unassembled WGS sequence"/>
</dbReference>
<organism evidence="8 9">
    <name type="scientific">Candidatus Fimimonas gallinarum</name>
    <dbReference type="NCBI Taxonomy" id="2840821"/>
    <lineage>
        <taxon>Bacteria</taxon>
        <taxon>Pseudomonadati</taxon>
        <taxon>Myxococcota</taxon>
        <taxon>Myxococcia</taxon>
        <taxon>Myxococcales</taxon>
        <taxon>Cystobacterineae</taxon>
        <taxon>Myxococcaceae</taxon>
        <taxon>Myxococcaceae incertae sedis</taxon>
        <taxon>Candidatus Fimimonas</taxon>
    </lineage>
</organism>
<dbReference type="NCBIfam" id="NF003555">
    <property type="entry name" value="PRK05218.1"/>
    <property type="match status" value="1"/>
</dbReference>
<comment type="subcellular location">
    <subcellularLocation>
        <location evidence="5">Cytoplasm</location>
    </subcellularLocation>
</comment>
<dbReference type="InterPro" id="IPR037196">
    <property type="entry name" value="HSP90_C"/>
</dbReference>
<dbReference type="PANTHER" id="PTHR11528">
    <property type="entry name" value="HEAT SHOCK PROTEIN 90 FAMILY MEMBER"/>
    <property type="match status" value="1"/>
</dbReference>
<dbReference type="InterPro" id="IPR003594">
    <property type="entry name" value="HATPase_dom"/>
</dbReference>
<evidence type="ECO:0000313" key="9">
    <source>
        <dbReference type="Proteomes" id="UP000824200"/>
    </source>
</evidence>
<dbReference type="SUPFAM" id="SSF54211">
    <property type="entry name" value="Ribosomal protein S5 domain 2-like"/>
    <property type="match status" value="1"/>
</dbReference>
<comment type="subunit">
    <text evidence="5">Homodimer.</text>
</comment>
<dbReference type="Gene3D" id="3.40.50.11260">
    <property type="match status" value="1"/>
</dbReference>
<keyword evidence="3 5" id="KW-0067">ATP-binding</keyword>
<dbReference type="InterPro" id="IPR020568">
    <property type="entry name" value="Ribosomal_Su5_D2-typ_SF"/>
</dbReference>
<dbReference type="Gene3D" id="3.30.230.80">
    <property type="match status" value="1"/>
</dbReference>